<evidence type="ECO:0000313" key="2">
    <source>
        <dbReference type="Proteomes" id="UP000473470"/>
    </source>
</evidence>
<accession>A0A6L3N2W5</accession>
<gene>
    <name evidence="1" type="ORF">F7R25_03790</name>
</gene>
<organism evidence="1 2">
    <name type="scientific">Burkholderia stagnalis</name>
    <dbReference type="NCBI Taxonomy" id="1503054"/>
    <lineage>
        <taxon>Bacteria</taxon>
        <taxon>Pseudomonadati</taxon>
        <taxon>Pseudomonadota</taxon>
        <taxon>Betaproteobacteria</taxon>
        <taxon>Burkholderiales</taxon>
        <taxon>Burkholderiaceae</taxon>
        <taxon>Burkholderia</taxon>
        <taxon>Burkholderia cepacia complex</taxon>
    </lineage>
</organism>
<protein>
    <submittedName>
        <fullName evidence="1">Uncharacterized protein</fullName>
    </submittedName>
</protein>
<comment type="caution">
    <text evidence="1">The sequence shown here is derived from an EMBL/GenBank/DDBJ whole genome shotgun (WGS) entry which is preliminary data.</text>
</comment>
<name>A0A6L3N2W5_9BURK</name>
<dbReference type="AlphaFoldDB" id="A0A6L3N2W5"/>
<dbReference type="RefSeq" id="WP_150998287.1">
    <property type="nucleotide sequence ID" value="NZ_CABVPM010000001.1"/>
</dbReference>
<dbReference type="EMBL" id="VZOK01000004">
    <property type="protein sequence ID" value="KAB0640626.1"/>
    <property type="molecule type" value="Genomic_DNA"/>
</dbReference>
<reference evidence="1 2" key="1">
    <citation type="submission" date="2019-09" db="EMBL/GenBank/DDBJ databases">
        <title>Draft genome sequences of 48 bacterial type strains from the CCUG.</title>
        <authorList>
            <person name="Tunovic T."/>
            <person name="Pineiro-Iglesias B."/>
            <person name="Unosson C."/>
            <person name="Inganas E."/>
            <person name="Ohlen M."/>
            <person name="Cardew S."/>
            <person name="Jensie-Markopoulos S."/>
            <person name="Salva-Serra F."/>
            <person name="Jaen-Luchoro D."/>
            <person name="Karlsson R."/>
            <person name="Svensson-Stadler L."/>
            <person name="Chun J."/>
            <person name="Moore E."/>
        </authorList>
    </citation>
    <scope>NUCLEOTIDE SEQUENCE [LARGE SCALE GENOMIC DNA]</scope>
    <source>
        <strain evidence="1 2">CCUG 65686</strain>
    </source>
</reference>
<dbReference type="Proteomes" id="UP000473470">
    <property type="component" value="Unassembled WGS sequence"/>
</dbReference>
<proteinExistence type="predicted"/>
<sequence length="79" mass="8868">MKYTVTMRRTKIVLEEITVGIEAETAEDAIQEALGSSYQEEAWEEISNEQVLINLGNDESLKYGNYIKETAKAVIEGVL</sequence>
<evidence type="ECO:0000313" key="1">
    <source>
        <dbReference type="EMBL" id="KAB0640626.1"/>
    </source>
</evidence>